<keyword evidence="4 6" id="KW-0472">Membrane</keyword>
<dbReference type="SUPFAM" id="SSF103473">
    <property type="entry name" value="MFS general substrate transporter"/>
    <property type="match status" value="1"/>
</dbReference>
<dbReference type="Pfam" id="PF06813">
    <property type="entry name" value="Nodulin-like"/>
    <property type="match status" value="1"/>
</dbReference>
<dbReference type="OMA" id="ERRAFFY"/>
<evidence type="ECO:0000256" key="1">
    <source>
        <dbReference type="ARBA" id="ARBA00004141"/>
    </source>
</evidence>
<organism evidence="9 10">
    <name type="scientific">Cucumis sativus</name>
    <name type="common">Cucumber</name>
    <dbReference type="NCBI Taxonomy" id="3659"/>
    <lineage>
        <taxon>Eukaryota</taxon>
        <taxon>Viridiplantae</taxon>
        <taxon>Streptophyta</taxon>
        <taxon>Embryophyta</taxon>
        <taxon>Tracheophyta</taxon>
        <taxon>Spermatophyta</taxon>
        <taxon>Magnoliopsida</taxon>
        <taxon>eudicotyledons</taxon>
        <taxon>Gunneridae</taxon>
        <taxon>Pentapetalae</taxon>
        <taxon>rosids</taxon>
        <taxon>fabids</taxon>
        <taxon>Cucurbitales</taxon>
        <taxon>Cucurbitaceae</taxon>
        <taxon>Benincaseae</taxon>
        <taxon>Cucumis</taxon>
    </lineage>
</organism>
<evidence type="ECO:0000313" key="10">
    <source>
        <dbReference type="Proteomes" id="UP000029981"/>
    </source>
</evidence>
<dbReference type="InterPro" id="IPR010658">
    <property type="entry name" value="Nodulin-like"/>
</dbReference>
<evidence type="ECO:0000256" key="5">
    <source>
        <dbReference type="SAM" id="MobiDB-lite"/>
    </source>
</evidence>
<feature type="transmembrane region" description="Helical" evidence="6">
    <location>
        <begin position="181"/>
        <end position="204"/>
    </location>
</feature>
<feature type="transmembrane region" description="Helical" evidence="6">
    <location>
        <begin position="255"/>
        <end position="274"/>
    </location>
</feature>
<reference evidence="9 10" key="3">
    <citation type="journal article" date="2010" name="BMC Genomics">
        <title>Transcriptome sequencing and comparative analysis of cucumber flowers with different sex types.</title>
        <authorList>
            <person name="Guo S."/>
            <person name="Zheng Y."/>
            <person name="Joung J.G."/>
            <person name="Liu S."/>
            <person name="Zhang Z."/>
            <person name="Crasta O.R."/>
            <person name="Sobral B.W."/>
            <person name="Xu Y."/>
            <person name="Huang S."/>
            <person name="Fei Z."/>
        </authorList>
    </citation>
    <scope>NUCLEOTIDE SEQUENCE [LARGE SCALE GENOMIC DNA]</scope>
    <source>
        <strain evidence="10">cv. 9930</strain>
    </source>
</reference>
<evidence type="ECO:0000259" key="7">
    <source>
        <dbReference type="Pfam" id="PF06813"/>
    </source>
</evidence>
<feature type="transmembrane region" description="Helical" evidence="6">
    <location>
        <begin position="89"/>
        <end position="108"/>
    </location>
</feature>
<dbReference type="InterPro" id="IPR036259">
    <property type="entry name" value="MFS_trans_sf"/>
</dbReference>
<name>A0A0A0KWQ1_CUCSA</name>
<dbReference type="PANTHER" id="PTHR21576">
    <property type="entry name" value="UNCHARACTERIZED NODULIN-LIKE PROTEIN"/>
    <property type="match status" value="1"/>
</dbReference>
<feature type="transmembrane region" description="Helical" evidence="6">
    <location>
        <begin position="22"/>
        <end position="39"/>
    </location>
</feature>
<feature type="transmembrane region" description="Helical" evidence="6">
    <location>
        <begin position="369"/>
        <end position="390"/>
    </location>
</feature>
<feature type="domain" description="Nodulin-like" evidence="7">
    <location>
        <begin position="1"/>
        <end position="107"/>
    </location>
</feature>
<feature type="domain" description="NFD4 C-terminal" evidence="8">
    <location>
        <begin position="185"/>
        <end position="396"/>
    </location>
</feature>
<reference evidence="9 10" key="1">
    <citation type="journal article" date="2009" name="Nat. Genet.">
        <title>The genome of the cucumber, Cucumis sativus L.</title>
        <authorList>
            <person name="Huang S."/>
            <person name="Li R."/>
            <person name="Zhang Z."/>
            <person name="Li L."/>
            <person name="Gu X."/>
            <person name="Fan W."/>
            <person name="Lucas W.J."/>
            <person name="Wang X."/>
            <person name="Xie B."/>
            <person name="Ni P."/>
            <person name="Ren Y."/>
            <person name="Zhu H."/>
            <person name="Li J."/>
            <person name="Lin K."/>
            <person name="Jin W."/>
            <person name="Fei Z."/>
            <person name="Li G."/>
            <person name="Staub J."/>
            <person name="Kilian A."/>
            <person name="van der Vossen E.A."/>
            <person name="Wu Y."/>
            <person name="Guo J."/>
            <person name="He J."/>
            <person name="Jia Z."/>
            <person name="Ren Y."/>
            <person name="Tian G."/>
            <person name="Lu Y."/>
            <person name="Ruan J."/>
            <person name="Qian W."/>
            <person name="Wang M."/>
            <person name="Huang Q."/>
            <person name="Li B."/>
            <person name="Xuan Z."/>
            <person name="Cao J."/>
            <person name="Asan"/>
            <person name="Wu Z."/>
            <person name="Zhang J."/>
            <person name="Cai Q."/>
            <person name="Bai Y."/>
            <person name="Zhao B."/>
            <person name="Han Y."/>
            <person name="Li Y."/>
            <person name="Li X."/>
            <person name="Wang S."/>
            <person name="Shi Q."/>
            <person name="Liu S."/>
            <person name="Cho W.K."/>
            <person name="Kim J.Y."/>
            <person name="Xu Y."/>
            <person name="Heller-Uszynska K."/>
            <person name="Miao H."/>
            <person name="Cheng Z."/>
            <person name="Zhang S."/>
            <person name="Wu J."/>
            <person name="Yang Y."/>
            <person name="Kang H."/>
            <person name="Li M."/>
            <person name="Liang H."/>
            <person name="Ren X."/>
            <person name="Shi Z."/>
            <person name="Wen M."/>
            <person name="Jian M."/>
            <person name="Yang H."/>
            <person name="Zhang G."/>
            <person name="Yang Z."/>
            <person name="Chen R."/>
            <person name="Liu S."/>
            <person name="Li J."/>
            <person name="Ma L."/>
            <person name="Liu H."/>
            <person name="Zhou Y."/>
            <person name="Zhao J."/>
            <person name="Fang X."/>
            <person name="Li G."/>
            <person name="Fang L."/>
            <person name="Li Y."/>
            <person name="Liu D."/>
            <person name="Zheng H."/>
            <person name="Zhang Y."/>
            <person name="Qin N."/>
            <person name="Li Z."/>
            <person name="Yang G."/>
            <person name="Yang S."/>
            <person name="Bolund L."/>
            <person name="Kristiansen K."/>
            <person name="Zheng H."/>
            <person name="Li S."/>
            <person name="Zhang X."/>
            <person name="Yang H."/>
            <person name="Wang J."/>
            <person name="Sun R."/>
            <person name="Zhang B."/>
            <person name="Jiang S."/>
            <person name="Wang J."/>
            <person name="Du Y."/>
            <person name="Li S."/>
        </authorList>
    </citation>
    <scope>NUCLEOTIDE SEQUENCE [LARGE SCALE GENOMIC DNA]</scope>
    <source>
        <strain evidence="10">cv. 9930</strain>
    </source>
</reference>
<dbReference type="eggNOG" id="ENOG502QRB8">
    <property type="taxonomic scope" value="Eukaryota"/>
</dbReference>
<dbReference type="PANTHER" id="PTHR21576:SF84">
    <property type="entry name" value="FAMILY PROTEIN, PUTATIVE, EXPRESSED-RELATED"/>
    <property type="match status" value="1"/>
</dbReference>
<keyword evidence="10" id="KW-1185">Reference proteome</keyword>
<comment type="subcellular location">
    <subcellularLocation>
        <location evidence="1">Membrane</location>
        <topology evidence="1">Multi-pass membrane protein</topology>
    </subcellularLocation>
</comment>
<dbReference type="Gene3D" id="1.20.1250.20">
    <property type="entry name" value="MFS general substrate transporter like domains"/>
    <property type="match status" value="1"/>
</dbReference>
<evidence type="ECO:0000259" key="8">
    <source>
        <dbReference type="Pfam" id="PF23262"/>
    </source>
</evidence>
<gene>
    <name evidence="9" type="ORF">Csa_5G622530</name>
</gene>
<dbReference type="Gramene" id="KGN52236">
    <property type="protein sequence ID" value="KGN52236"/>
    <property type="gene ID" value="Csa_5G622530"/>
</dbReference>
<dbReference type="Proteomes" id="UP000029981">
    <property type="component" value="Chromosome 5"/>
</dbReference>
<dbReference type="InterPro" id="IPR056555">
    <property type="entry name" value="NFD4_C"/>
</dbReference>
<evidence type="ECO:0000256" key="6">
    <source>
        <dbReference type="SAM" id="Phobius"/>
    </source>
</evidence>
<dbReference type="AlphaFoldDB" id="A0A0A0KWQ1"/>
<proteinExistence type="predicted"/>
<evidence type="ECO:0000256" key="4">
    <source>
        <dbReference type="ARBA" id="ARBA00023136"/>
    </source>
</evidence>
<evidence type="ECO:0000313" key="9">
    <source>
        <dbReference type="EMBL" id="KGN52236.1"/>
    </source>
</evidence>
<feature type="region of interest" description="Disordered" evidence="5">
    <location>
        <begin position="125"/>
        <end position="151"/>
    </location>
</feature>
<feature type="transmembrane region" description="Helical" evidence="6">
    <location>
        <begin position="280"/>
        <end position="302"/>
    </location>
</feature>
<feature type="transmembrane region" description="Helical" evidence="6">
    <location>
        <begin position="60"/>
        <end position="77"/>
    </location>
</feature>
<keyword evidence="2 6" id="KW-0812">Transmembrane</keyword>
<reference evidence="9 10" key="4">
    <citation type="journal article" date="2011" name="BMC Genomics">
        <title>RNA-Seq improves annotation of protein-coding genes in the cucumber genome.</title>
        <authorList>
            <person name="Li Z."/>
            <person name="Zhang Z."/>
            <person name="Yan P."/>
            <person name="Huang S."/>
            <person name="Fei Z."/>
            <person name="Lin K."/>
        </authorList>
    </citation>
    <scope>NUCLEOTIDE SEQUENCE [LARGE SCALE GENOMIC DNA]</scope>
    <source>
        <strain evidence="10">cv. 9930</strain>
    </source>
</reference>
<dbReference type="EMBL" id="CM002926">
    <property type="protein sequence ID" value="KGN52236.1"/>
    <property type="molecule type" value="Genomic_DNA"/>
</dbReference>
<sequence>MGLSGAIVTQLYHAIYGKDEKSLILLLGWLPAAVSLVFLPTVRRMKVEHEEDELKVFYRFLYISLGLAGFLMIMIILQQKFSFDRGEFGGSAAVVTFLLLLPIAVVVAQEFKSWRRLNKPAALENGISPSPGSPPLKNTTPISLLPKKPKSQQQEPIKTEWWKNVFNPPPRGDDWTILQALFSFDMFLLFLATACGVGGTLTAIDNLAQIGQSQDYPKKSISTFVSLVSIWNYLGRVMAGFLSEHLLIKYKFPRPLMLTIVLLLSCIAHLLIAFNPSGGLYIASILTGYCYGAQWPLLFAIVSEIFGLKYYATLYNFGSVASPVGLYLLNVNVAGYLYDKEAKKQLSMAGKIRKTGEELVCNGTVCFKLSFVIITAVSLFGALVSLVLVLRTKKFYKSDIYKKFKEAEEAAAEEEEEKNDDGRVVRNGGGGLMEETKHGLKQ</sequence>
<accession>A0A0A0KWQ1</accession>
<dbReference type="GO" id="GO:0016020">
    <property type="term" value="C:membrane"/>
    <property type="evidence" value="ECO:0007669"/>
    <property type="project" value="UniProtKB-SubCell"/>
</dbReference>
<keyword evidence="3 6" id="KW-1133">Transmembrane helix</keyword>
<feature type="transmembrane region" description="Helical" evidence="6">
    <location>
        <begin position="314"/>
        <end position="338"/>
    </location>
</feature>
<evidence type="ECO:0000256" key="3">
    <source>
        <dbReference type="ARBA" id="ARBA00022989"/>
    </source>
</evidence>
<dbReference type="Pfam" id="PF23262">
    <property type="entry name" value="NFD4_C"/>
    <property type="match status" value="1"/>
</dbReference>
<feature type="transmembrane region" description="Helical" evidence="6">
    <location>
        <begin position="224"/>
        <end position="243"/>
    </location>
</feature>
<evidence type="ECO:0000256" key="2">
    <source>
        <dbReference type="ARBA" id="ARBA00022692"/>
    </source>
</evidence>
<feature type="region of interest" description="Disordered" evidence="5">
    <location>
        <begin position="411"/>
        <end position="442"/>
    </location>
</feature>
<protein>
    <submittedName>
        <fullName evidence="9">Uncharacterized protein</fullName>
    </submittedName>
</protein>
<reference evidence="9 10" key="2">
    <citation type="journal article" date="2009" name="PLoS ONE">
        <title>An integrated genetic and cytogenetic map of the cucumber genome.</title>
        <authorList>
            <person name="Ren Y."/>
            <person name="Zhang Z."/>
            <person name="Liu J."/>
            <person name="Staub J.E."/>
            <person name="Han Y."/>
            <person name="Cheng Z."/>
            <person name="Li X."/>
            <person name="Lu J."/>
            <person name="Miao H."/>
            <person name="Kang H."/>
            <person name="Xie B."/>
            <person name="Gu X."/>
            <person name="Wang X."/>
            <person name="Du Y."/>
            <person name="Jin W."/>
            <person name="Huang S."/>
        </authorList>
    </citation>
    <scope>NUCLEOTIDE SEQUENCE [LARGE SCALE GENOMIC DNA]</scope>
    <source>
        <strain evidence="10">cv. 9930</strain>
    </source>
</reference>